<evidence type="ECO:0000313" key="3">
    <source>
        <dbReference type="WBParaSite" id="nRc.2.0.1.t18829-RA"/>
    </source>
</evidence>
<accession>A0A915IXK6</accession>
<feature type="region of interest" description="Disordered" evidence="1">
    <location>
        <begin position="154"/>
        <end position="185"/>
    </location>
</feature>
<sequence length="185" mass="20899">MESKAGSDDWWKKMDRSTTSSDAQGVAKNFVFKEKQSQARRHFCVINESSNCRTCRNRIVELPHFPCSVVAVLTVQLVKKKVTEWLTKEERNMYKEKYNVKKQSLKQVLLHSLSLVWNRPIGNSPIGEFAQLRMAHAAQDGGYAAFNDLSIIPSTNKPTTNKPTPPKSANNGQSAQMDKANPFNQ</sequence>
<dbReference type="AlphaFoldDB" id="A0A915IXK6"/>
<dbReference type="WBParaSite" id="nRc.2.0.1.t18829-RA">
    <property type="protein sequence ID" value="nRc.2.0.1.t18829-RA"/>
    <property type="gene ID" value="nRc.2.0.1.g18829"/>
</dbReference>
<proteinExistence type="predicted"/>
<keyword evidence="2" id="KW-1185">Reference proteome</keyword>
<name>A0A915IXK6_ROMCU</name>
<feature type="compositionally biased region" description="Polar residues" evidence="1">
    <location>
        <begin position="172"/>
        <end position="185"/>
    </location>
</feature>
<reference evidence="3" key="1">
    <citation type="submission" date="2022-11" db="UniProtKB">
        <authorList>
            <consortium name="WormBaseParasite"/>
        </authorList>
    </citation>
    <scope>IDENTIFICATION</scope>
</reference>
<dbReference type="Proteomes" id="UP000887565">
    <property type="component" value="Unplaced"/>
</dbReference>
<feature type="compositionally biased region" description="Low complexity" evidence="1">
    <location>
        <begin position="154"/>
        <end position="171"/>
    </location>
</feature>
<protein>
    <submittedName>
        <fullName evidence="3">Uncharacterized protein</fullName>
    </submittedName>
</protein>
<evidence type="ECO:0000256" key="1">
    <source>
        <dbReference type="SAM" id="MobiDB-lite"/>
    </source>
</evidence>
<evidence type="ECO:0000313" key="2">
    <source>
        <dbReference type="Proteomes" id="UP000887565"/>
    </source>
</evidence>
<organism evidence="2 3">
    <name type="scientific">Romanomermis culicivorax</name>
    <name type="common">Nematode worm</name>
    <dbReference type="NCBI Taxonomy" id="13658"/>
    <lineage>
        <taxon>Eukaryota</taxon>
        <taxon>Metazoa</taxon>
        <taxon>Ecdysozoa</taxon>
        <taxon>Nematoda</taxon>
        <taxon>Enoplea</taxon>
        <taxon>Dorylaimia</taxon>
        <taxon>Mermithida</taxon>
        <taxon>Mermithoidea</taxon>
        <taxon>Mermithidae</taxon>
        <taxon>Romanomermis</taxon>
    </lineage>
</organism>